<dbReference type="RefSeq" id="WP_344779153.1">
    <property type="nucleotide sequence ID" value="NZ_BAAAYV010000006.1"/>
</dbReference>
<reference evidence="2" key="1">
    <citation type="journal article" date="2019" name="Int. J. Syst. Evol. Microbiol.">
        <title>The Global Catalogue of Microorganisms (GCM) 10K type strain sequencing project: providing services to taxonomists for standard genome sequencing and annotation.</title>
        <authorList>
            <consortium name="The Broad Institute Genomics Platform"/>
            <consortium name="The Broad Institute Genome Sequencing Center for Infectious Disease"/>
            <person name="Wu L."/>
            <person name="Ma J."/>
        </authorList>
    </citation>
    <scope>NUCLEOTIDE SEQUENCE [LARGE SCALE GENOMIC DNA]</scope>
    <source>
        <strain evidence="2">JCM 16546</strain>
    </source>
</reference>
<organism evidence="1 2">
    <name type="scientific">Microbacterium marinilacus</name>
    <dbReference type="NCBI Taxonomy" id="415209"/>
    <lineage>
        <taxon>Bacteria</taxon>
        <taxon>Bacillati</taxon>
        <taxon>Actinomycetota</taxon>
        <taxon>Actinomycetes</taxon>
        <taxon>Micrococcales</taxon>
        <taxon>Microbacteriaceae</taxon>
        <taxon>Microbacterium</taxon>
    </lineage>
</organism>
<accession>A0ABP7BDY1</accession>
<comment type="caution">
    <text evidence="1">The sequence shown here is derived from an EMBL/GenBank/DDBJ whole genome shotgun (WGS) entry which is preliminary data.</text>
</comment>
<dbReference type="EMBL" id="BAAAYV010000006">
    <property type="protein sequence ID" value="GAA3657818.1"/>
    <property type="molecule type" value="Genomic_DNA"/>
</dbReference>
<protein>
    <recommendedName>
        <fullName evidence="3">Transcriptional regulator, AbiEi antitoxin, Type IV TA system</fullName>
    </recommendedName>
</protein>
<proteinExistence type="predicted"/>
<keyword evidence="2" id="KW-1185">Reference proteome</keyword>
<sequence length="336" mass="36384">MTIAIDRALALRPTPITLARRAGADTSVEGAIRRRELTLVERGVYAERGEWSALPPWDRYLTRVHAVALTHERAVFAAESAAALYGIPVLGSEPHVHLLVEDPGLARAGGTIRWHATQDGRDVREDGGVSVLSPAETAVDIARLRHPAIALMAADGALRVDPALTAPSLPGLNESRSSSRGRARARWALARATDQAETAIESLSRAAIEWLGFPEPALQQPFVGADGESARGDFFWDVERARLRARRGIFGEADGRVKYDGTFGDGAAALVAEKRREDAQRRQASGLARWMWPEVSEPARLGAVLRAAGLREIRPPDTGALESLRAALHARRPARP</sequence>
<gene>
    <name evidence="1" type="ORF">GCM10022202_17800</name>
</gene>
<evidence type="ECO:0000313" key="2">
    <source>
        <dbReference type="Proteomes" id="UP001410795"/>
    </source>
</evidence>
<evidence type="ECO:0008006" key="3">
    <source>
        <dbReference type="Google" id="ProtNLM"/>
    </source>
</evidence>
<dbReference type="Proteomes" id="UP001410795">
    <property type="component" value="Unassembled WGS sequence"/>
</dbReference>
<name>A0ABP7BDY1_9MICO</name>
<evidence type="ECO:0000313" key="1">
    <source>
        <dbReference type="EMBL" id="GAA3657818.1"/>
    </source>
</evidence>